<dbReference type="InterPro" id="IPR011009">
    <property type="entry name" value="Kinase-like_dom_sf"/>
</dbReference>
<evidence type="ECO:0000256" key="3">
    <source>
        <dbReference type="ARBA" id="ARBA00022679"/>
    </source>
</evidence>
<evidence type="ECO:0000259" key="10">
    <source>
        <dbReference type="PROSITE" id="PS50011"/>
    </source>
</evidence>
<dbReference type="GO" id="GO:0004674">
    <property type="term" value="F:protein serine/threonine kinase activity"/>
    <property type="evidence" value="ECO:0007669"/>
    <property type="project" value="UniProtKB-KW"/>
</dbReference>
<feature type="domain" description="Protein kinase" evidence="10">
    <location>
        <begin position="1"/>
        <end position="84"/>
    </location>
</feature>
<comment type="caution">
    <text evidence="11">The sequence shown here is derived from an EMBL/GenBank/DDBJ whole genome shotgun (WGS) entry which is preliminary data.</text>
</comment>
<evidence type="ECO:0000256" key="2">
    <source>
        <dbReference type="ARBA" id="ARBA00022527"/>
    </source>
</evidence>
<feature type="region of interest" description="Disordered" evidence="9">
    <location>
        <begin position="188"/>
        <end position="232"/>
    </location>
</feature>
<dbReference type="EC" id="2.7.11.1" evidence="1"/>
<dbReference type="AlphaFoldDB" id="A0A1J4KFG6"/>
<dbReference type="EMBL" id="MLAK01000618">
    <property type="protein sequence ID" value="OHT10183.1"/>
    <property type="molecule type" value="Genomic_DNA"/>
</dbReference>
<sequence length="232" mass="26627">MKKKEAYTEKVDVWAAGKKNYAMVTGNLPFFSENMTEVCRMIVEDDVIKKKHVSQGLNDLLSALKKKSPKLRPALGDVLQKKIIAEALKEHHNICKKKLHPPEIECTISLQKKKADDKKEIFESCFKKKIVSRIKNHIRFQEKSDFYKCLNSSKSVQQKKKAQTLKVNPKMPIQKKTSGRQRFFTLTPPKKKPSQLAAQQSFKPKKKNVNSKATPILNNTQKKSPQLRQVAI</sequence>
<evidence type="ECO:0000256" key="1">
    <source>
        <dbReference type="ARBA" id="ARBA00012513"/>
    </source>
</evidence>
<dbReference type="Gene3D" id="1.10.510.10">
    <property type="entry name" value="Transferase(Phosphotransferase) domain 1"/>
    <property type="match status" value="1"/>
</dbReference>
<evidence type="ECO:0000313" key="11">
    <source>
        <dbReference type="EMBL" id="OHT10183.1"/>
    </source>
</evidence>
<keyword evidence="6" id="KW-0067">ATP-binding</keyword>
<evidence type="ECO:0000256" key="9">
    <source>
        <dbReference type="SAM" id="MobiDB-lite"/>
    </source>
</evidence>
<protein>
    <recommendedName>
        <fullName evidence="1">non-specific serine/threonine protein kinase</fullName>
        <ecNumber evidence="1">2.7.11.1</ecNumber>
    </recommendedName>
</protein>
<dbReference type="RefSeq" id="XP_068363319.1">
    <property type="nucleotide sequence ID" value="XM_068501471.1"/>
</dbReference>
<comment type="catalytic activity">
    <reaction evidence="8">
        <text>L-seryl-[protein] + ATP = O-phospho-L-seryl-[protein] + ADP + H(+)</text>
        <dbReference type="Rhea" id="RHEA:17989"/>
        <dbReference type="Rhea" id="RHEA-COMP:9863"/>
        <dbReference type="Rhea" id="RHEA-COMP:11604"/>
        <dbReference type="ChEBI" id="CHEBI:15378"/>
        <dbReference type="ChEBI" id="CHEBI:29999"/>
        <dbReference type="ChEBI" id="CHEBI:30616"/>
        <dbReference type="ChEBI" id="CHEBI:83421"/>
        <dbReference type="ChEBI" id="CHEBI:456216"/>
        <dbReference type="EC" id="2.7.11.1"/>
    </reaction>
</comment>
<accession>A0A1J4KFG6</accession>
<reference evidence="11" key="1">
    <citation type="submission" date="2016-10" db="EMBL/GenBank/DDBJ databases">
        <authorList>
            <person name="Benchimol M."/>
            <person name="Almeida L.G."/>
            <person name="Vasconcelos A.T."/>
            <person name="Perreira-Neves A."/>
            <person name="Rosa I.A."/>
            <person name="Tasca T."/>
            <person name="Bogo M.R."/>
            <person name="de Souza W."/>
        </authorList>
    </citation>
    <scope>NUCLEOTIDE SEQUENCE [LARGE SCALE GENOMIC DNA]</scope>
    <source>
        <strain evidence="11">K</strain>
    </source>
</reference>
<dbReference type="PANTHER" id="PTHR44899:SF3">
    <property type="entry name" value="SERINE_THREONINE-PROTEIN KINASE NEK1"/>
    <property type="match status" value="1"/>
</dbReference>
<keyword evidence="2" id="KW-0723">Serine/threonine-protein kinase</keyword>
<dbReference type="InterPro" id="IPR000719">
    <property type="entry name" value="Prot_kinase_dom"/>
</dbReference>
<dbReference type="Pfam" id="PF00069">
    <property type="entry name" value="Pkinase"/>
    <property type="match status" value="1"/>
</dbReference>
<evidence type="ECO:0000256" key="7">
    <source>
        <dbReference type="ARBA" id="ARBA00047899"/>
    </source>
</evidence>
<keyword evidence="5" id="KW-0418">Kinase</keyword>
<dbReference type="Proteomes" id="UP000179807">
    <property type="component" value="Unassembled WGS sequence"/>
</dbReference>
<keyword evidence="12" id="KW-1185">Reference proteome</keyword>
<dbReference type="InterPro" id="IPR051131">
    <property type="entry name" value="NEK_Ser/Thr_kinase_NIMA"/>
</dbReference>
<dbReference type="GeneID" id="94836175"/>
<evidence type="ECO:0000256" key="8">
    <source>
        <dbReference type="ARBA" id="ARBA00048679"/>
    </source>
</evidence>
<proteinExistence type="predicted"/>
<dbReference type="PANTHER" id="PTHR44899">
    <property type="entry name" value="CAMK FAMILY PROTEIN KINASE"/>
    <property type="match status" value="1"/>
</dbReference>
<evidence type="ECO:0000313" key="12">
    <source>
        <dbReference type="Proteomes" id="UP000179807"/>
    </source>
</evidence>
<dbReference type="PROSITE" id="PS50011">
    <property type="entry name" value="PROTEIN_KINASE_DOM"/>
    <property type="match status" value="1"/>
</dbReference>
<dbReference type="SUPFAM" id="SSF56112">
    <property type="entry name" value="Protein kinase-like (PK-like)"/>
    <property type="match status" value="1"/>
</dbReference>
<name>A0A1J4KFG6_9EUKA</name>
<dbReference type="GO" id="GO:0005524">
    <property type="term" value="F:ATP binding"/>
    <property type="evidence" value="ECO:0007669"/>
    <property type="project" value="UniProtKB-KW"/>
</dbReference>
<evidence type="ECO:0000256" key="5">
    <source>
        <dbReference type="ARBA" id="ARBA00022777"/>
    </source>
</evidence>
<evidence type="ECO:0000256" key="6">
    <source>
        <dbReference type="ARBA" id="ARBA00022840"/>
    </source>
</evidence>
<comment type="catalytic activity">
    <reaction evidence="7">
        <text>L-threonyl-[protein] + ATP = O-phospho-L-threonyl-[protein] + ADP + H(+)</text>
        <dbReference type="Rhea" id="RHEA:46608"/>
        <dbReference type="Rhea" id="RHEA-COMP:11060"/>
        <dbReference type="Rhea" id="RHEA-COMP:11605"/>
        <dbReference type="ChEBI" id="CHEBI:15378"/>
        <dbReference type="ChEBI" id="CHEBI:30013"/>
        <dbReference type="ChEBI" id="CHEBI:30616"/>
        <dbReference type="ChEBI" id="CHEBI:61977"/>
        <dbReference type="ChEBI" id="CHEBI:456216"/>
        <dbReference type="EC" id="2.7.11.1"/>
    </reaction>
</comment>
<keyword evidence="3" id="KW-0808">Transferase</keyword>
<gene>
    <name evidence="11" type="ORF">TRFO_20555</name>
</gene>
<organism evidence="11 12">
    <name type="scientific">Tritrichomonas foetus</name>
    <dbReference type="NCBI Taxonomy" id="1144522"/>
    <lineage>
        <taxon>Eukaryota</taxon>
        <taxon>Metamonada</taxon>
        <taxon>Parabasalia</taxon>
        <taxon>Tritrichomonadida</taxon>
        <taxon>Tritrichomonadidae</taxon>
        <taxon>Tritrichomonas</taxon>
    </lineage>
</organism>
<keyword evidence="4" id="KW-0547">Nucleotide-binding</keyword>
<feature type="compositionally biased region" description="Polar residues" evidence="9">
    <location>
        <begin position="210"/>
        <end position="232"/>
    </location>
</feature>
<evidence type="ECO:0000256" key="4">
    <source>
        <dbReference type="ARBA" id="ARBA00022741"/>
    </source>
</evidence>
<dbReference type="VEuPathDB" id="TrichDB:TRFO_20555"/>